<protein>
    <submittedName>
        <fullName evidence="5 6">Uncharacterized protein LOC114867503 isoform X1</fullName>
    </submittedName>
</protein>
<keyword evidence="2" id="KW-1133">Transmembrane helix</keyword>
<feature type="chain" id="PRO_5044692776" evidence="3">
    <location>
        <begin position="21"/>
        <end position="416"/>
    </location>
</feature>
<evidence type="ECO:0000313" key="5">
    <source>
        <dbReference type="RefSeq" id="XP_040929480.1"/>
    </source>
</evidence>
<evidence type="ECO:0000313" key="4">
    <source>
        <dbReference type="Proteomes" id="UP000515150"/>
    </source>
</evidence>
<proteinExistence type="predicted"/>
<dbReference type="RefSeq" id="XP_040929480.1">
    <property type="nucleotide sequence ID" value="XM_041073546.2"/>
</dbReference>
<accession>A0A8M1HLW6</accession>
<organism evidence="4 6">
    <name type="scientific">Betta splendens</name>
    <name type="common">Siamese fighting fish</name>
    <dbReference type="NCBI Taxonomy" id="158456"/>
    <lineage>
        <taxon>Eukaryota</taxon>
        <taxon>Metazoa</taxon>
        <taxon>Chordata</taxon>
        <taxon>Craniata</taxon>
        <taxon>Vertebrata</taxon>
        <taxon>Euteleostomi</taxon>
        <taxon>Actinopterygii</taxon>
        <taxon>Neopterygii</taxon>
        <taxon>Teleostei</taxon>
        <taxon>Neoteleostei</taxon>
        <taxon>Acanthomorphata</taxon>
        <taxon>Anabantaria</taxon>
        <taxon>Anabantiformes</taxon>
        <taxon>Anabantoidei</taxon>
        <taxon>Osphronemidae</taxon>
        <taxon>Betta</taxon>
    </lineage>
</organism>
<evidence type="ECO:0000256" key="3">
    <source>
        <dbReference type="SAM" id="SignalP"/>
    </source>
</evidence>
<dbReference type="Proteomes" id="UP000515150">
    <property type="component" value="Chromosome 13"/>
</dbReference>
<dbReference type="KEGG" id="bspl:114867503"/>
<keyword evidence="3" id="KW-0732">Signal</keyword>
<keyword evidence="4" id="KW-1185">Reference proteome</keyword>
<reference evidence="5 6" key="1">
    <citation type="submission" date="2025-04" db="UniProtKB">
        <authorList>
            <consortium name="RefSeq"/>
        </authorList>
    </citation>
    <scope>IDENTIFICATION</scope>
</reference>
<feature type="signal peptide" evidence="3">
    <location>
        <begin position="1"/>
        <end position="20"/>
    </location>
</feature>
<sequence>MFPRWLTFTAFLASLSNSLGATADALRVKPTCGVKGRPEQQLNLKCGNGTNTGEVQYWHTPFGELLSSSFPLGPVFMRPDGSLVIPNSSTVHSGMYYCLLQDAKGAVLWPYELHVSHHHHLSQILGDCQQSLSSTRFSWDIVFEKQKDVSHEAFAGAVTACVLLMFVFGFSMGALSRTLILRFLEFVTKRLQSSHQQTNVVELSFTSQGFEMGNLQNESSSTDTSSPPIKPQRSFRHKKEEERKTEEEEAGKSVEGNKKPCEEEQREGTENPNETEYRESTKEKDGGQSQEDNKSNEDRGIEKEKKTDHAETTKTAEDSQQPVTESGDSESQDGSIREASLPARRCRIIRLYQYDEDGQRYCHLPETLHEPAPTPRPRQRTRSLTRLSAIMAAATQEAGGEEGTRFHMDSRTAAMM</sequence>
<evidence type="ECO:0000313" key="6">
    <source>
        <dbReference type="RefSeq" id="XP_040929482.1"/>
    </source>
</evidence>
<dbReference type="OrthoDB" id="660555at2759"/>
<keyword evidence="2" id="KW-0472">Membrane</keyword>
<dbReference type="AlphaFoldDB" id="A0A8M1HLW6"/>
<dbReference type="RefSeq" id="XP_055369954.1">
    <property type="nucleotide sequence ID" value="XM_055513979.1"/>
</dbReference>
<dbReference type="InterPro" id="IPR013783">
    <property type="entry name" value="Ig-like_fold"/>
</dbReference>
<dbReference type="SUPFAM" id="SSF48726">
    <property type="entry name" value="Immunoglobulin"/>
    <property type="match status" value="1"/>
</dbReference>
<evidence type="ECO:0000313" key="7">
    <source>
        <dbReference type="RefSeq" id="XP_055369954.1"/>
    </source>
</evidence>
<feature type="transmembrane region" description="Helical" evidence="2">
    <location>
        <begin position="153"/>
        <end position="175"/>
    </location>
</feature>
<feature type="region of interest" description="Disordered" evidence="1">
    <location>
        <begin position="213"/>
        <end position="341"/>
    </location>
</feature>
<dbReference type="GeneID" id="114867503"/>
<dbReference type="RefSeq" id="XP_040929482.1">
    <property type="nucleotide sequence ID" value="XM_041073548.2"/>
</dbReference>
<keyword evidence="2" id="KW-0812">Transmembrane</keyword>
<feature type="compositionally biased region" description="Basic and acidic residues" evidence="1">
    <location>
        <begin position="238"/>
        <end position="317"/>
    </location>
</feature>
<feature type="compositionally biased region" description="Polar residues" evidence="1">
    <location>
        <begin position="213"/>
        <end position="227"/>
    </location>
</feature>
<evidence type="ECO:0000256" key="1">
    <source>
        <dbReference type="SAM" id="MobiDB-lite"/>
    </source>
</evidence>
<dbReference type="InterPro" id="IPR036179">
    <property type="entry name" value="Ig-like_dom_sf"/>
</dbReference>
<gene>
    <name evidence="5 6 7" type="primary">LOC114867503</name>
</gene>
<name>A0A8M1HLW6_BETSP</name>
<evidence type="ECO:0000256" key="2">
    <source>
        <dbReference type="SAM" id="Phobius"/>
    </source>
</evidence>
<dbReference type="Gene3D" id="2.60.40.10">
    <property type="entry name" value="Immunoglobulins"/>
    <property type="match status" value="1"/>
</dbReference>